<dbReference type="EMBL" id="BMOS01000005">
    <property type="protein sequence ID" value="GGN53501.1"/>
    <property type="molecule type" value="Genomic_DNA"/>
</dbReference>
<evidence type="ECO:0000313" key="2">
    <source>
        <dbReference type="Proteomes" id="UP000624041"/>
    </source>
</evidence>
<evidence type="ECO:0000313" key="1">
    <source>
        <dbReference type="EMBL" id="GGN53501.1"/>
    </source>
</evidence>
<sequence length="48" mass="5720">MRDKIKVTKEYICLRIKTLKYFINLKDDPSAPYSPVILFPDNEKEEES</sequence>
<name>A0A917XUX7_9BACI</name>
<gene>
    <name evidence="1" type="ORF">GCM10007971_09990</name>
</gene>
<organism evidence="1 2">
    <name type="scientific">Oceanobacillus indicireducens</name>
    <dbReference type="NCBI Taxonomy" id="1004261"/>
    <lineage>
        <taxon>Bacteria</taxon>
        <taxon>Bacillati</taxon>
        <taxon>Bacillota</taxon>
        <taxon>Bacilli</taxon>
        <taxon>Bacillales</taxon>
        <taxon>Bacillaceae</taxon>
        <taxon>Oceanobacillus</taxon>
    </lineage>
</organism>
<proteinExistence type="predicted"/>
<protein>
    <submittedName>
        <fullName evidence="1">Uncharacterized protein</fullName>
    </submittedName>
</protein>
<reference evidence="1" key="1">
    <citation type="journal article" date="2014" name="Int. J. Syst. Evol. Microbiol.">
        <title>Complete genome sequence of Corynebacterium casei LMG S-19264T (=DSM 44701T), isolated from a smear-ripened cheese.</title>
        <authorList>
            <consortium name="US DOE Joint Genome Institute (JGI-PGF)"/>
            <person name="Walter F."/>
            <person name="Albersmeier A."/>
            <person name="Kalinowski J."/>
            <person name="Ruckert C."/>
        </authorList>
    </citation>
    <scope>NUCLEOTIDE SEQUENCE</scope>
    <source>
        <strain evidence="1">JCM 17251</strain>
    </source>
</reference>
<dbReference type="AlphaFoldDB" id="A0A917XUX7"/>
<keyword evidence="2" id="KW-1185">Reference proteome</keyword>
<dbReference type="Proteomes" id="UP000624041">
    <property type="component" value="Unassembled WGS sequence"/>
</dbReference>
<comment type="caution">
    <text evidence="1">The sequence shown here is derived from an EMBL/GenBank/DDBJ whole genome shotgun (WGS) entry which is preliminary data.</text>
</comment>
<accession>A0A917XUX7</accession>
<reference evidence="1" key="2">
    <citation type="submission" date="2020-09" db="EMBL/GenBank/DDBJ databases">
        <authorList>
            <person name="Sun Q."/>
            <person name="Ohkuma M."/>
        </authorList>
    </citation>
    <scope>NUCLEOTIDE SEQUENCE</scope>
    <source>
        <strain evidence="1">JCM 17251</strain>
    </source>
</reference>